<feature type="domain" description="Leucine-rich" evidence="2">
    <location>
        <begin position="158"/>
        <end position="421"/>
    </location>
</feature>
<proteinExistence type="predicted"/>
<dbReference type="AlphaFoldDB" id="G0TR20"/>
<dbReference type="EMBL" id="HE573017">
    <property type="protein sequence ID" value="CCC46384.1"/>
    <property type="molecule type" value="Genomic_DNA"/>
</dbReference>
<name>G0TR20_TRYVY</name>
<feature type="region of interest" description="Disordered" evidence="1">
    <location>
        <begin position="101"/>
        <end position="133"/>
    </location>
</feature>
<dbReference type="OMA" id="GTWEWWY"/>
<dbReference type="InterPro" id="IPR032675">
    <property type="entry name" value="LRR_dom_sf"/>
</dbReference>
<evidence type="ECO:0000259" key="2">
    <source>
        <dbReference type="Pfam" id="PF26020"/>
    </source>
</evidence>
<evidence type="ECO:0000256" key="1">
    <source>
        <dbReference type="SAM" id="MobiDB-lite"/>
    </source>
</evidence>
<sequence length="438" mass="48196">MGCGSSRARVLERAASEEDEEDSTVSEFLVPNKPSVEPIMEEVAVQESPLNATQPANNEALTKPLNTDVVGLARSTLQQPEPRNSKGKLNHEPAVVDLTDGEESIGNNTNRLCPTPSHTTKNRAGSGNCVSSRSSTVSAPQLLRVEPSLHLQQQEGTWGWWNEQINELRITKDSSSRSRLQDIHNLLLRQHSSHFDSVELDLSWCFMERSAPYVIGRLLASPYVHELEWVTSLRLDGNYFADGGFGNMLAVMSAANESRTILPMLAQLFFNNMNLDPSSVHGILFYLFPVDMAFSEPHVVCQHEWETIAGSKFGLPSDAFQPFNSLPQRPLFPKLDLLSLCDNPGIGNNGLAELLRCFIAPHHEGRTLSILDISRCGINEVGASYIREYLEKLPVAIQKGMHVVVSQRVVLYGNRHSSVGGSDASAFLPGSEDGVLTP</sequence>
<dbReference type="Pfam" id="PF26020">
    <property type="entry name" value="LRR_16"/>
    <property type="match status" value="1"/>
</dbReference>
<dbReference type="VEuPathDB" id="TriTrypDB:TvY486_0100320"/>
<evidence type="ECO:0000313" key="3">
    <source>
        <dbReference type="EMBL" id="CCC46384.1"/>
    </source>
</evidence>
<dbReference type="InterPro" id="IPR058820">
    <property type="entry name" value="LRR_16"/>
</dbReference>
<feature type="compositionally biased region" description="Polar residues" evidence="1">
    <location>
        <begin position="105"/>
        <end position="133"/>
    </location>
</feature>
<accession>G0TR20</accession>
<reference evidence="3" key="1">
    <citation type="journal article" date="2012" name="Proc. Natl. Acad. Sci. U.S.A.">
        <title>Antigenic diversity is generated by distinct evolutionary mechanisms in African trypanosome species.</title>
        <authorList>
            <person name="Jackson A.P."/>
            <person name="Berry A."/>
            <person name="Aslett M."/>
            <person name="Allison H.C."/>
            <person name="Burton P."/>
            <person name="Vavrova-Anderson J."/>
            <person name="Brown R."/>
            <person name="Browne H."/>
            <person name="Corton N."/>
            <person name="Hauser H."/>
            <person name="Gamble J."/>
            <person name="Gilderthorp R."/>
            <person name="Marcello L."/>
            <person name="McQuillan J."/>
            <person name="Otto T.D."/>
            <person name="Quail M.A."/>
            <person name="Sanders M.J."/>
            <person name="van Tonder A."/>
            <person name="Ginger M.L."/>
            <person name="Field M.C."/>
            <person name="Barry J.D."/>
            <person name="Hertz-Fowler C."/>
            <person name="Berriman M."/>
        </authorList>
    </citation>
    <scope>NUCLEOTIDE SEQUENCE</scope>
    <source>
        <strain evidence="3">Y486</strain>
    </source>
</reference>
<feature type="region of interest" description="Disordered" evidence="1">
    <location>
        <begin position="1"/>
        <end position="27"/>
    </location>
</feature>
<dbReference type="Gene3D" id="3.80.10.10">
    <property type="entry name" value="Ribonuclease Inhibitor"/>
    <property type="match status" value="1"/>
</dbReference>
<dbReference type="SUPFAM" id="SSF52047">
    <property type="entry name" value="RNI-like"/>
    <property type="match status" value="1"/>
</dbReference>
<organism evidence="3">
    <name type="scientific">Trypanosoma vivax (strain Y486)</name>
    <dbReference type="NCBI Taxonomy" id="1055687"/>
    <lineage>
        <taxon>Eukaryota</taxon>
        <taxon>Discoba</taxon>
        <taxon>Euglenozoa</taxon>
        <taxon>Kinetoplastea</taxon>
        <taxon>Metakinetoplastina</taxon>
        <taxon>Trypanosomatida</taxon>
        <taxon>Trypanosomatidae</taxon>
        <taxon>Trypanosoma</taxon>
        <taxon>Duttonella</taxon>
    </lineage>
</organism>
<gene>
    <name evidence="3" type="ORF">TVY486_0100320</name>
</gene>
<protein>
    <recommendedName>
        <fullName evidence="2">Leucine-rich domain-containing protein</fullName>
    </recommendedName>
</protein>